<sequence length="444" mass="49892">MWIYAEMNDSCTIQLYADGAWHDIGVVTLFGTPDEGWRARAYTGYDVEWAVRHQLARDAHAMSCRFPVGLEPLETPHWPVFLIDLLPQGFGRAELLRRLGLPETAEERADWPLLLAGAANSIGNLRIKEAVHWLAERQGPKQGFTDEEVVARGDAFSEYLATHGFFVAGSSGVQGEWPKLLLTRADDGLLYLDHTLPDERAREHYIVKFGRGANARLAQILRHEAPYMALARHLGLRAHAPLALHDRSLFIRRFDRAHIDGRVVRFAQESIASLTDKAGFGVVPSHDEVCWHLVRQCTDPQAEVAEYLCRDVANLALGNKDNHARNTALQRDFDGRVALTPLYDFAPMYLHPDGIARRIRWEGNDGGQPDWARVLDTVVRIGEPQAEEAHVALDRDALRVRLRAMSPGLQEIADHGVDLGLEHDVHAFLKPGLERLARELDALR</sequence>
<feature type="domain" description="HipA-like C-terminal" evidence="4">
    <location>
        <begin position="173"/>
        <end position="382"/>
    </location>
</feature>
<comment type="similarity">
    <text evidence="1">Belongs to the HipA Ser/Thr kinase family.</text>
</comment>
<proteinExistence type="inferred from homology"/>
<name>A0A6P2XFV2_BURL3</name>
<dbReference type="PIRSF" id="PIRSF028135">
    <property type="entry name" value="UCP028135_HipA-like"/>
    <property type="match status" value="1"/>
</dbReference>
<dbReference type="Pfam" id="PF07804">
    <property type="entry name" value="HipA_C"/>
    <property type="match status" value="1"/>
</dbReference>
<organism evidence="5 6">
    <name type="scientific">Burkholderia lata (strain ATCC 17760 / DSM 23089 / LMG 22485 / NCIMB 9086 / R18194 / 383)</name>
    <dbReference type="NCBI Taxonomy" id="482957"/>
    <lineage>
        <taxon>Bacteria</taxon>
        <taxon>Pseudomonadati</taxon>
        <taxon>Pseudomonadota</taxon>
        <taxon>Betaproteobacteria</taxon>
        <taxon>Burkholderiales</taxon>
        <taxon>Burkholderiaceae</taxon>
        <taxon>Burkholderia</taxon>
        <taxon>Burkholderia cepacia complex</taxon>
    </lineage>
</organism>
<evidence type="ECO:0000259" key="4">
    <source>
        <dbReference type="Pfam" id="PF07804"/>
    </source>
</evidence>
<accession>A0A6P2XFV2</accession>
<gene>
    <name evidence="5" type="ORF">BLA18112_04490</name>
</gene>
<dbReference type="InterPro" id="IPR016869">
    <property type="entry name" value="UCP028135_HipA-like"/>
</dbReference>
<keyword evidence="2" id="KW-0808">Transferase</keyword>
<evidence type="ECO:0000313" key="5">
    <source>
        <dbReference type="EMBL" id="VWD08450.1"/>
    </source>
</evidence>
<evidence type="ECO:0000256" key="3">
    <source>
        <dbReference type="ARBA" id="ARBA00022777"/>
    </source>
</evidence>
<dbReference type="PANTHER" id="PTHR37419">
    <property type="entry name" value="SERINE/THREONINE-PROTEIN KINASE TOXIN HIPA"/>
    <property type="match status" value="1"/>
</dbReference>
<dbReference type="PANTHER" id="PTHR37419:SF8">
    <property type="entry name" value="TOXIN YJJJ"/>
    <property type="match status" value="1"/>
</dbReference>
<evidence type="ECO:0000313" key="6">
    <source>
        <dbReference type="Proteomes" id="UP000494274"/>
    </source>
</evidence>
<dbReference type="InterPro" id="IPR052028">
    <property type="entry name" value="HipA_Ser/Thr_kinase"/>
</dbReference>
<keyword evidence="3" id="KW-0418">Kinase</keyword>
<evidence type="ECO:0000256" key="2">
    <source>
        <dbReference type="ARBA" id="ARBA00022679"/>
    </source>
</evidence>
<dbReference type="GO" id="GO:0004674">
    <property type="term" value="F:protein serine/threonine kinase activity"/>
    <property type="evidence" value="ECO:0007669"/>
    <property type="project" value="TreeGrafter"/>
</dbReference>
<dbReference type="Proteomes" id="UP000494274">
    <property type="component" value="Unassembled WGS sequence"/>
</dbReference>
<dbReference type="InterPro" id="IPR012893">
    <property type="entry name" value="HipA-like_C"/>
</dbReference>
<dbReference type="GO" id="GO:0005829">
    <property type="term" value="C:cytosol"/>
    <property type="evidence" value="ECO:0007669"/>
    <property type="project" value="TreeGrafter"/>
</dbReference>
<reference evidence="5 6" key="1">
    <citation type="submission" date="2019-09" db="EMBL/GenBank/DDBJ databases">
        <authorList>
            <person name="Depoorter E."/>
        </authorList>
    </citation>
    <scope>NUCLEOTIDE SEQUENCE [LARGE SCALE GENOMIC DNA]</scope>
    <source>
        <strain evidence="5">R-18112</strain>
    </source>
</reference>
<protein>
    <recommendedName>
        <fullName evidence="4">HipA-like C-terminal domain-containing protein</fullName>
    </recommendedName>
</protein>
<dbReference type="AlphaFoldDB" id="A0A6P2XFV2"/>
<dbReference type="EMBL" id="CABVQI010000014">
    <property type="protein sequence ID" value="VWD08450.1"/>
    <property type="molecule type" value="Genomic_DNA"/>
</dbReference>
<evidence type="ECO:0000256" key="1">
    <source>
        <dbReference type="ARBA" id="ARBA00010164"/>
    </source>
</evidence>